<name>A0A8T2S8W0_CERRI</name>
<evidence type="ECO:0000256" key="1">
    <source>
        <dbReference type="SAM" id="SignalP"/>
    </source>
</evidence>
<evidence type="ECO:0000313" key="3">
    <source>
        <dbReference type="Proteomes" id="UP000825935"/>
    </source>
</evidence>
<feature type="signal peptide" evidence="1">
    <location>
        <begin position="1"/>
        <end position="23"/>
    </location>
</feature>
<comment type="caution">
    <text evidence="2">The sequence shown here is derived from an EMBL/GenBank/DDBJ whole genome shotgun (WGS) entry which is preliminary data.</text>
</comment>
<keyword evidence="3" id="KW-1185">Reference proteome</keyword>
<feature type="chain" id="PRO_5035727720" evidence="1">
    <location>
        <begin position="24"/>
        <end position="43"/>
    </location>
</feature>
<evidence type="ECO:0000313" key="2">
    <source>
        <dbReference type="EMBL" id="KAH7307641.1"/>
    </source>
</evidence>
<dbReference type="EMBL" id="CM035427">
    <property type="protein sequence ID" value="KAH7307641.1"/>
    <property type="molecule type" value="Genomic_DNA"/>
</dbReference>
<protein>
    <submittedName>
        <fullName evidence="2">Uncharacterized protein</fullName>
    </submittedName>
</protein>
<dbReference type="Proteomes" id="UP000825935">
    <property type="component" value="Chromosome 22"/>
</dbReference>
<reference evidence="2" key="1">
    <citation type="submission" date="2021-08" db="EMBL/GenBank/DDBJ databases">
        <title>WGS assembly of Ceratopteris richardii.</title>
        <authorList>
            <person name="Marchant D.B."/>
            <person name="Chen G."/>
            <person name="Jenkins J."/>
            <person name="Shu S."/>
            <person name="Leebens-Mack J."/>
            <person name="Grimwood J."/>
            <person name="Schmutz J."/>
            <person name="Soltis P."/>
            <person name="Soltis D."/>
            <person name="Chen Z.-H."/>
        </authorList>
    </citation>
    <scope>NUCLEOTIDE SEQUENCE</scope>
    <source>
        <strain evidence="2">Whitten #5841</strain>
        <tissue evidence="2">Leaf</tissue>
    </source>
</reference>
<gene>
    <name evidence="2" type="ORF">KP509_22G070100</name>
</gene>
<accession>A0A8T2S8W0</accession>
<keyword evidence="1" id="KW-0732">Signal</keyword>
<proteinExistence type="predicted"/>
<organism evidence="2 3">
    <name type="scientific">Ceratopteris richardii</name>
    <name type="common">Triangle waterfern</name>
    <dbReference type="NCBI Taxonomy" id="49495"/>
    <lineage>
        <taxon>Eukaryota</taxon>
        <taxon>Viridiplantae</taxon>
        <taxon>Streptophyta</taxon>
        <taxon>Embryophyta</taxon>
        <taxon>Tracheophyta</taxon>
        <taxon>Polypodiopsida</taxon>
        <taxon>Polypodiidae</taxon>
        <taxon>Polypodiales</taxon>
        <taxon>Pteridineae</taxon>
        <taxon>Pteridaceae</taxon>
        <taxon>Parkerioideae</taxon>
        <taxon>Ceratopteris</taxon>
    </lineage>
</organism>
<sequence length="43" mass="5006">MSMRTTSMLLSVFLMFAFDRCISIHHHVSQNYSIRLILTSAMD</sequence>
<dbReference type="AlphaFoldDB" id="A0A8T2S8W0"/>